<gene>
    <name evidence="1" type="ORF">LCGC14_3100590</name>
</gene>
<accession>A0A0F8YY11</accession>
<dbReference type="AlphaFoldDB" id="A0A0F8YY11"/>
<reference evidence="1" key="1">
    <citation type="journal article" date="2015" name="Nature">
        <title>Complex archaea that bridge the gap between prokaryotes and eukaryotes.</title>
        <authorList>
            <person name="Spang A."/>
            <person name="Saw J.H."/>
            <person name="Jorgensen S.L."/>
            <person name="Zaremba-Niedzwiedzka K."/>
            <person name="Martijn J."/>
            <person name="Lind A.E."/>
            <person name="van Eijk R."/>
            <person name="Schleper C."/>
            <person name="Guy L."/>
            <person name="Ettema T.J."/>
        </authorList>
    </citation>
    <scope>NUCLEOTIDE SEQUENCE</scope>
</reference>
<name>A0A0F8YY11_9ZZZZ</name>
<protein>
    <submittedName>
        <fullName evidence="1">Uncharacterized protein</fullName>
    </submittedName>
</protein>
<dbReference type="EMBL" id="LAZR01066798">
    <property type="protein sequence ID" value="KKK52866.1"/>
    <property type="molecule type" value="Genomic_DNA"/>
</dbReference>
<comment type="caution">
    <text evidence="1">The sequence shown here is derived from an EMBL/GenBank/DDBJ whole genome shotgun (WGS) entry which is preliminary data.</text>
</comment>
<evidence type="ECO:0000313" key="1">
    <source>
        <dbReference type="EMBL" id="KKK52866.1"/>
    </source>
</evidence>
<organism evidence="1">
    <name type="scientific">marine sediment metagenome</name>
    <dbReference type="NCBI Taxonomy" id="412755"/>
    <lineage>
        <taxon>unclassified sequences</taxon>
        <taxon>metagenomes</taxon>
        <taxon>ecological metagenomes</taxon>
    </lineage>
</organism>
<proteinExistence type="predicted"/>
<sequence>MKVEFELYFSQMAICEIEIPDDTKEDDWGDYISEHLEEADERHTDNPNYETIYVLNNDCEYGFKADRPQGGG</sequence>